<name>A0AAD4FB69_9PLEO</name>
<reference evidence="1" key="1">
    <citation type="submission" date="2021-07" db="EMBL/GenBank/DDBJ databases">
        <title>Genome Resource of American Ginseng Black Spot Pathogen Alternaria panax.</title>
        <authorList>
            <person name="Qiu C."/>
            <person name="Wang W."/>
            <person name="Liu Z."/>
        </authorList>
    </citation>
    <scope>NUCLEOTIDE SEQUENCE</scope>
    <source>
        <strain evidence="1">BNCC115425</strain>
    </source>
</reference>
<protein>
    <submittedName>
        <fullName evidence="1">Uncharacterized protein</fullName>
    </submittedName>
</protein>
<proteinExistence type="predicted"/>
<dbReference type="EMBL" id="JAANER010000009">
    <property type="protein sequence ID" value="KAG9186396.1"/>
    <property type="molecule type" value="Genomic_DNA"/>
</dbReference>
<evidence type="ECO:0000313" key="2">
    <source>
        <dbReference type="Proteomes" id="UP001199106"/>
    </source>
</evidence>
<evidence type="ECO:0000313" key="1">
    <source>
        <dbReference type="EMBL" id="KAG9186396.1"/>
    </source>
</evidence>
<organism evidence="1 2">
    <name type="scientific">Alternaria panax</name>
    <dbReference type="NCBI Taxonomy" id="48097"/>
    <lineage>
        <taxon>Eukaryota</taxon>
        <taxon>Fungi</taxon>
        <taxon>Dikarya</taxon>
        <taxon>Ascomycota</taxon>
        <taxon>Pezizomycotina</taxon>
        <taxon>Dothideomycetes</taxon>
        <taxon>Pleosporomycetidae</taxon>
        <taxon>Pleosporales</taxon>
        <taxon>Pleosporineae</taxon>
        <taxon>Pleosporaceae</taxon>
        <taxon>Alternaria</taxon>
        <taxon>Alternaria sect. Panax</taxon>
    </lineage>
</organism>
<gene>
    <name evidence="1" type="ORF">G6011_02952</name>
</gene>
<keyword evidence="2" id="KW-1185">Reference proteome</keyword>
<accession>A0AAD4FB69</accession>
<dbReference type="AlphaFoldDB" id="A0AAD4FB69"/>
<dbReference type="Proteomes" id="UP001199106">
    <property type="component" value="Unassembled WGS sequence"/>
</dbReference>
<sequence>MAKNRNNSAPRGVAPKDVAPQDVNVITCNNQLTSPLLSLPGEIRNRIYEYVFAD</sequence>
<comment type="caution">
    <text evidence="1">The sequence shown here is derived from an EMBL/GenBank/DDBJ whole genome shotgun (WGS) entry which is preliminary data.</text>
</comment>